<keyword evidence="1 2" id="KW-0732">Signal</keyword>
<dbReference type="PANTHER" id="PTHR46096">
    <property type="entry name" value="PERFORIN-1"/>
    <property type="match status" value="1"/>
</dbReference>
<evidence type="ECO:0000259" key="3">
    <source>
        <dbReference type="PROSITE" id="PS50004"/>
    </source>
</evidence>
<evidence type="ECO:0000313" key="5">
    <source>
        <dbReference type="Proteomes" id="UP000694680"/>
    </source>
</evidence>
<dbReference type="InterPro" id="IPR035892">
    <property type="entry name" value="C2_domain_sf"/>
</dbReference>
<proteinExistence type="predicted"/>
<dbReference type="GO" id="GO:0022829">
    <property type="term" value="F:wide pore channel activity"/>
    <property type="evidence" value="ECO:0007669"/>
    <property type="project" value="TreeGrafter"/>
</dbReference>
<feature type="domain" description="C2" evidence="3">
    <location>
        <begin position="20"/>
        <end position="134"/>
    </location>
</feature>
<feature type="signal peptide" evidence="2">
    <location>
        <begin position="1"/>
        <end position="37"/>
    </location>
</feature>
<dbReference type="PANTHER" id="PTHR46096:SF3">
    <property type="entry name" value="PERFORIN-1"/>
    <property type="match status" value="1"/>
</dbReference>
<accession>A0A8C5ETF7</accession>
<dbReference type="GO" id="GO:0001771">
    <property type="term" value="P:immunological synapse formation"/>
    <property type="evidence" value="ECO:0007669"/>
    <property type="project" value="TreeGrafter"/>
</dbReference>
<dbReference type="Gene3D" id="2.60.40.150">
    <property type="entry name" value="C2 domain"/>
    <property type="match status" value="1"/>
</dbReference>
<dbReference type="GO" id="GO:0051607">
    <property type="term" value="P:defense response to virus"/>
    <property type="evidence" value="ECO:0007669"/>
    <property type="project" value="TreeGrafter"/>
</dbReference>
<name>A0A8C5ETF7_GOUWI</name>
<evidence type="ECO:0000256" key="1">
    <source>
        <dbReference type="ARBA" id="ARBA00022729"/>
    </source>
</evidence>
<dbReference type="AlphaFoldDB" id="A0A8C5ETF7"/>
<organism evidence="4 5">
    <name type="scientific">Gouania willdenowi</name>
    <name type="common">Blunt-snouted clingfish</name>
    <name type="synonym">Lepadogaster willdenowi</name>
    <dbReference type="NCBI Taxonomy" id="441366"/>
    <lineage>
        <taxon>Eukaryota</taxon>
        <taxon>Metazoa</taxon>
        <taxon>Chordata</taxon>
        <taxon>Craniata</taxon>
        <taxon>Vertebrata</taxon>
        <taxon>Euteleostomi</taxon>
        <taxon>Actinopterygii</taxon>
        <taxon>Neopterygii</taxon>
        <taxon>Teleostei</taxon>
        <taxon>Neoteleostei</taxon>
        <taxon>Acanthomorphata</taxon>
        <taxon>Ovalentaria</taxon>
        <taxon>Blenniimorphae</taxon>
        <taxon>Blenniiformes</taxon>
        <taxon>Gobiesocoidei</taxon>
        <taxon>Gobiesocidae</taxon>
        <taxon>Gobiesocinae</taxon>
        <taxon>Gouania</taxon>
    </lineage>
</organism>
<reference evidence="4" key="3">
    <citation type="submission" date="2025-09" db="UniProtKB">
        <authorList>
            <consortium name="Ensembl"/>
        </authorList>
    </citation>
    <scope>IDENTIFICATION</scope>
</reference>
<reference evidence="4" key="1">
    <citation type="submission" date="2020-06" db="EMBL/GenBank/DDBJ databases">
        <authorList>
            <consortium name="Wellcome Sanger Institute Data Sharing"/>
        </authorList>
    </citation>
    <scope>NUCLEOTIDE SEQUENCE [LARGE SCALE GENOMIC DNA]</scope>
</reference>
<dbReference type="GO" id="GO:0016020">
    <property type="term" value="C:membrane"/>
    <property type="evidence" value="ECO:0007669"/>
    <property type="project" value="TreeGrafter"/>
</dbReference>
<dbReference type="SUPFAM" id="SSF49562">
    <property type="entry name" value="C2 domain (Calcium/lipid-binding domain, CaLB)"/>
    <property type="match status" value="1"/>
</dbReference>
<reference evidence="4" key="2">
    <citation type="submission" date="2025-08" db="UniProtKB">
        <authorList>
            <consortium name="Ensembl"/>
        </authorList>
    </citation>
    <scope>IDENTIFICATION</scope>
</reference>
<dbReference type="PROSITE" id="PS50004">
    <property type="entry name" value="C2"/>
    <property type="match status" value="1"/>
</dbReference>
<dbReference type="InterPro" id="IPR052784">
    <property type="entry name" value="Perforin-1_pore-forming"/>
</dbReference>
<dbReference type="GO" id="GO:0001913">
    <property type="term" value="P:T cell mediated cytotoxicity"/>
    <property type="evidence" value="ECO:0007669"/>
    <property type="project" value="TreeGrafter"/>
</dbReference>
<dbReference type="Pfam" id="PF00168">
    <property type="entry name" value="C2"/>
    <property type="match status" value="1"/>
</dbReference>
<protein>
    <recommendedName>
        <fullName evidence="3">C2 domain-containing protein</fullName>
    </recommendedName>
</protein>
<sequence length="149" mass="16785">MSVFNHLQLQWGSPSAVEAMASSLLLLLLLCTASVSAQLRIFGLRARGLPSDLLGTTDGYVKVFIGTTILGQTSVRHNNANPWWDEEFAYFKVQENDLLRLEVHDDDFLFDDLLGVCQRPVKEGTHTHECYLEKKGTLFYTYTLSGDNQ</sequence>
<feature type="chain" id="PRO_5034080699" description="C2 domain-containing protein" evidence="2">
    <location>
        <begin position="38"/>
        <end position="149"/>
    </location>
</feature>
<dbReference type="SMART" id="SM00239">
    <property type="entry name" value="C2"/>
    <property type="match status" value="1"/>
</dbReference>
<evidence type="ECO:0000313" key="4">
    <source>
        <dbReference type="Ensembl" id="ENSGWIP00000026339.1"/>
    </source>
</evidence>
<dbReference type="InterPro" id="IPR000008">
    <property type="entry name" value="C2_dom"/>
</dbReference>
<dbReference type="Proteomes" id="UP000694680">
    <property type="component" value="Chromosome 9"/>
</dbReference>
<keyword evidence="5" id="KW-1185">Reference proteome</keyword>
<evidence type="ECO:0000256" key="2">
    <source>
        <dbReference type="SAM" id="SignalP"/>
    </source>
</evidence>
<dbReference type="Ensembl" id="ENSGWIT00000028769.1">
    <property type="protein sequence ID" value="ENSGWIP00000026339.1"/>
    <property type="gene ID" value="ENSGWIG00000013833.1"/>
</dbReference>